<proteinExistence type="predicted"/>
<dbReference type="EMBL" id="MT143579">
    <property type="protein sequence ID" value="QJA98423.1"/>
    <property type="molecule type" value="Genomic_DNA"/>
</dbReference>
<name>A0A6M3MFA4_9ZZZZ</name>
<dbReference type="AlphaFoldDB" id="A0A6M3MFA4"/>
<reference evidence="2" key="1">
    <citation type="submission" date="2020-03" db="EMBL/GenBank/DDBJ databases">
        <title>The deep terrestrial virosphere.</title>
        <authorList>
            <person name="Holmfeldt K."/>
            <person name="Nilsson E."/>
            <person name="Simone D."/>
            <person name="Lopez-Fernandez M."/>
            <person name="Wu X."/>
            <person name="de Brujin I."/>
            <person name="Lundin D."/>
            <person name="Andersson A."/>
            <person name="Bertilsson S."/>
            <person name="Dopson M."/>
        </authorList>
    </citation>
    <scope>NUCLEOTIDE SEQUENCE</scope>
    <source>
        <strain evidence="1">MM171A01809</strain>
        <strain evidence="2">MM171B00688</strain>
    </source>
</reference>
<accession>A0A6M3MFA4</accession>
<organism evidence="2">
    <name type="scientific">viral metagenome</name>
    <dbReference type="NCBI Taxonomy" id="1070528"/>
    <lineage>
        <taxon>unclassified sequences</taxon>
        <taxon>metagenomes</taxon>
        <taxon>organismal metagenomes</taxon>
    </lineage>
</organism>
<evidence type="ECO:0000313" key="2">
    <source>
        <dbReference type="EMBL" id="QJB03452.1"/>
    </source>
</evidence>
<sequence length="61" mass="6842">MTPDYQEISAEQMKKLPSDFVLYACDYCECSLFALDQDTLEDGDTPTKVCCLGCGHVMRLV</sequence>
<protein>
    <submittedName>
        <fullName evidence="2">Uncharacterized protein</fullName>
    </submittedName>
</protein>
<evidence type="ECO:0000313" key="1">
    <source>
        <dbReference type="EMBL" id="QJA98423.1"/>
    </source>
</evidence>
<dbReference type="EMBL" id="MT143847">
    <property type="protein sequence ID" value="QJB03452.1"/>
    <property type="molecule type" value="Genomic_DNA"/>
</dbReference>
<gene>
    <name evidence="1" type="ORF">MM171A01809_0006</name>
    <name evidence="2" type="ORF">MM171B00688_0007</name>
</gene>